<dbReference type="PANTHER" id="PTHR34129">
    <property type="entry name" value="BLR1139 PROTEIN"/>
    <property type="match status" value="1"/>
</dbReference>
<dbReference type="RefSeq" id="WP_147782397.1">
    <property type="nucleotide sequence ID" value="NZ_VRMG01000004.1"/>
</dbReference>
<evidence type="ECO:0000313" key="2">
    <source>
        <dbReference type="Proteomes" id="UP000321379"/>
    </source>
</evidence>
<dbReference type="SUPFAM" id="SSF56399">
    <property type="entry name" value="ADP-ribosylation"/>
    <property type="match status" value="1"/>
</dbReference>
<dbReference type="PANTHER" id="PTHR34129:SF1">
    <property type="entry name" value="DUF952 DOMAIN-CONTAINING PROTEIN"/>
    <property type="match status" value="1"/>
</dbReference>
<dbReference type="Pfam" id="PF06108">
    <property type="entry name" value="DUF952"/>
    <property type="match status" value="1"/>
</dbReference>
<dbReference type="EMBL" id="VRMG01000004">
    <property type="protein sequence ID" value="TXN32146.1"/>
    <property type="molecule type" value="Genomic_DNA"/>
</dbReference>
<protein>
    <submittedName>
        <fullName evidence="1">DUF952 domain-containing protein</fullName>
    </submittedName>
</protein>
<organism evidence="1 2">
    <name type="scientific">Lacisediminihabitans profunda</name>
    <dbReference type="NCBI Taxonomy" id="2594790"/>
    <lineage>
        <taxon>Bacteria</taxon>
        <taxon>Bacillati</taxon>
        <taxon>Actinomycetota</taxon>
        <taxon>Actinomycetes</taxon>
        <taxon>Micrococcales</taxon>
        <taxon>Microbacteriaceae</taxon>
        <taxon>Lacisediminihabitans</taxon>
    </lineage>
</organism>
<accession>A0A5C8UV10</accession>
<evidence type="ECO:0000313" key="1">
    <source>
        <dbReference type="EMBL" id="TXN32146.1"/>
    </source>
</evidence>
<comment type="caution">
    <text evidence="1">The sequence shown here is derived from an EMBL/GenBank/DDBJ whole genome shotgun (WGS) entry which is preliminary data.</text>
</comment>
<dbReference type="Proteomes" id="UP000321379">
    <property type="component" value="Unassembled WGS sequence"/>
</dbReference>
<reference evidence="1 2" key="1">
    <citation type="submission" date="2019-08" db="EMBL/GenBank/DDBJ databases">
        <title>Bacterial whole genome sequence for Glaciihabitans sp. CHu50b-6-2.</title>
        <authorList>
            <person name="Jin L."/>
        </authorList>
    </citation>
    <scope>NUCLEOTIDE SEQUENCE [LARGE SCALE GENOMIC DNA]</scope>
    <source>
        <strain evidence="1 2">CHu50b-6-2</strain>
    </source>
</reference>
<dbReference type="AlphaFoldDB" id="A0A5C8UV10"/>
<sequence>MTIFHIAHAADWAAALRDGAYRVSSRGATLESTGFIHASTAAQLGAVATRFYADDSEPLVVLEIDEAAASESGVEVRLEDGGGELFPHLYGPILPVFVTRVSAARFDADGRFTVEGAMV</sequence>
<gene>
    <name evidence="1" type="ORF">FVP33_04350</name>
</gene>
<dbReference type="InterPro" id="IPR009297">
    <property type="entry name" value="DUF952"/>
</dbReference>
<dbReference type="Gene3D" id="3.20.170.20">
    <property type="entry name" value="Protein of unknown function DUF952"/>
    <property type="match status" value="1"/>
</dbReference>
<name>A0A5C8UV10_9MICO</name>
<proteinExistence type="predicted"/>
<keyword evidence="2" id="KW-1185">Reference proteome</keyword>